<dbReference type="Proteomes" id="UP000326505">
    <property type="component" value="Chromosome"/>
</dbReference>
<evidence type="ECO:0000256" key="5">
    <source>
        <dbReference type="ARBA" id="ARBA00022989"/>
    </source>
</evidence>
<dbReference type="PANTHER" id="PTHR24221:SF654">
    <property type="entry name" value="ATP-BINDING CASSETTE SUB-FAMILY B MEMBER 6"/>
    <property type="match status" value="1"/>
</dbReference>
<dbReference type="EMBL" id="CP023690">
    <property type="protein sequence ID" value="QEV63848.1"/>
    <property type="molecule type" value="Genomic_DNA"/>
</dbReference>
<keyword evidence="14" id="KW-1185">Reference proteome</keyword>
<dbReference type="GO" id="GO:0016887">
    <property type="term" value="F:ATP hydrolysis activity"/>
    <property type="evidence" value="ECO:0007669"/>
    <property type="project" value="InterPro"/>
</dbReference>
<dbReference type="KEGG" id="sspb:CP982_38385"/>
<evidence type="ECO:0000256" key="4">
    <source>
        <dbReference type="ARBA" id="ARBA00022840"/>
    </source>
</evidence>
<evidence type="ECO:0000259" key="9">
    <source>
        <dbReference type="PROSITE" id="PS50893"/>
    </source>
</evidence>
<feature type="transmembrane region" description="Helical" evidence="8">
    <location>
        <begin position="20"/>
        <end position="41"/>
    </location>
</feature>
<dbReference type="Gene3D" id="1.20.1560.10">
    <property type="entry name" value="ABC transporter type 1, transmembrane domain"/>
    <property type="match status" value="1"/>
</dbReference>
<dbReference type="PANTHER" id="PTHR24221">
    <property type="entry name" value="ATP-BINDING CASSETTE SUB-FAMILY B"/>
    <property type="match status" value="1"/>
</dbReference>
<dbReference type="RefSeq" id="WP_150514707.1">
    <property type="nucleotide sequence ID" value="NZ_BMSQ01000012.1"/>
</dbReference>
<dbReference type="InterPro" id="IPR027417">
    <property type="entry name" value="P-loop_NTPase"/>
</dbReference>
<dbReference type="InterPro" id="IPR039421">
    <property type="entry name" value="Type_1_exporter"/>
</dbReference>
<feature type="transmembrane region" description="Helical" evidence="8">
    <location>
        <begin position="239"/>
        <end position="261"/>
    </location>
</feature>
<keyword evidence="5 8" id="KW-1133">Transmembrane helix</keyword>
<reference evidence="11 14" key="2">
    <citation type="submission" date="2020-08" db="EMBL/GenBank/DDBJ databases">
        <title>Genomic Encyclopedia of Type Strains, Phase III (KMG-III): the genomes of soil and plant-associated and newly described type strains.</title>
        <authorList>
            <person name="Whitman W."/>
        </authorList>
    </citation>
    <scope>NUCLEOTIDE SEQUENCE [LARGE SCALE GENOMIC DNA]</scope>
    <source>
        <strain evidence="11 14">CECT 3146</strain>
    </source>
</reference>
<organism evidence="12 13">
    <name type="scientific">Streptomyces spectabilis</name>
    <dbReference type="NCBI Taxonomy" id="68270"/>
    <lineage>
        <taxon>Bacteria</taxon>
        <taxon>Bacillati</taxon>
        <taxon>Actinomycetota</taxon>
        <taxon>Actinomycetes</taxon>
        <taxon>Kitasatosporales</taxon>
        <taxon>Streptomycetaceae</taxon>
        <taxon>Streptomyces</taxon>
    </lineage>
</organism>
<feature type="region of interest" description="Disordered" evidence="7">
    <location>
        <begin position="571"/>
        <end position="600"/>
    </location>
</feature>
<dbReference type="InterPro" id="IPR003439">
    <property type="entry name" value="ABC_transporter-like_ATP-bd"/>
</dbReference>
<feature type="domain" description="ABC transporter" evidence="9">
    <location>
        <begin position="333"/>
        <end position="564"/>
    </location>
</feature>
<dbReference type="Pfam" id="PF00005">
    <property type="entry name" value="ABC_tran"/>
    <property type="match status" value="1"/>
</dbReference>
<feature type="transmembrane region" description="Helical" evidence="8">
    <location>
        <begin position="136"/>
        <end position="154"/>
    </location>
</feature>
<dbReference type="AlphaFoldDB" id="A0A5P2XH89"/>
<dbReference type="GO" id="GO:0005524">
    <property type="term" value="F:ATP binding"/>
    <property type="evidence" value="ECO:0007669"/>
    <property type="project" value="UniProtKB-KW"/>
</dbReference>
<dbReference type="GO" id="GO:0005886">
    <property type="term" value="C:plasma membrane"/>
    <property type="evidence" value="ECO:0007669"/>
    <property type="project" value="UniProtKB-SubCell"/>
</dbReference>
<evidence type="ECO:0000256" key="8">
    <source>
        <dbReference type="SAM" id="Phobius"/>
    </source>
</evidence>
<sequence>MNGTGRTLLLSVVRERRSTLAWILLWSIVETAPVGVSGLLIATAIDHFLSHDVPPATVALAALLVAALVGAVATRRLFPLMAAVIEPVRDAFVTALVEGVLTDAVRSARPPDLASVARLTQQVQTVREVLHAGLRIVRQIVFASVAALVGLSLLAPLVALISGGLVLAALALFAWLLPGLTARHKAVLLAEEEVAQRAGTAFSGVRDAIACAGEQRVIADVDRAVDEQRRRARALARATSARTLVVFVGGQLPVLVLLAAAPSLLRHGYVSLGELAGAVAYLTVGLEPALRRLLEVMATWGLEMAVSVTRLGETFAEPGESPGTGLVPDAYDLRIEGLTFAYGPHATPVVQDLGFAVPEGSHLAIVGPSGIGKSTLAGLLTGLLTARHGRVLLGGADLGGIDPRELRRHMALIPQEAYVFTGTLRENLIYLAPRATEAEIARALAAVGLRAVADRLGGIDARVGAGGAELSQGERQLVSLARVYLSPARLVILDEATSELDPEAEAKAEAAFARRTGTLIVIAHRISSAHRADQVLLLDGDTAHLGTHDQLAAASPLYADLVCHWDHERGRPLTPSGNRLAPSSNRLTPSGNRGDKDADT</sequence>
<dbReference type="InterPro" id="IPR036640">
    <property type="entry name" value="ABC1_TM_sf"/>
</dbReference>
<feature type="transmembrane region" description="Helical" evidence="8">
    <location>
        <begin position="160"/>
        <end position="177"/>
    </location>
</feature>
<dbReference type="SUPFAM" id="SSF90123">
    <property type="entry name" value="ABC transporter transmembrane region"/>
    <property type="match status" value="1"/>
</dbReference>
<dbReference type="GO" id="GO:0034040">
    <property type="term" value="F:ATPase-coupled lipid transmembrane transporter activity"/>
    <property type="evidence" value="ECO:0007669"/>
    <property type="project" value="TreeGrafter"/>
</dbReference>
<evidence type="ECO:0000256" key="1">
    <source>
        <dbReference type="ARBA" id="ARBA00004651"/>
    </source>
</evidence>
<evidence type="ECO:0000259" key="10">
    <source>
        <dbReference type="PROSITE" id="PS50929"/>
    </source>
</evidence>
<dbReference type="InterPro" id="IPR011527">
    <property type="entry name" value="ABC1_TM_dom"/>
</dbReference>
<keyword evidence="3" id="KW-0547">Nucleotide-binding</keyword>
<proteinExistence type="predicted"/>
<keyword evidence="6 8" id="KW-0472">Membrane</keyword>
<dbReference type="SUPFAM" id="SSF52540">
    <property type="entry name" value="P-loop containing nucleoside triphosphate hydrolases"/>
    <property type="match status" value="1"/>
</dbReference>
<dbReference type="SMART" id="SM00382">
    <property type="entry name" value="AAA"/>
    <property type="match status" value="1"/>
</dbReference>
<accession>A0A5P2XH89</accession>
<feature type="compositionally biased region" description="Polar residues" evidence="7">
    <location>
        <begin position="575"/>
        <end position="591"/>
    </location>
</feature>
<comment type="subcellular location">
    <subcellularLocation>
        <location evidence="1">Cell membrane</location>
        <topology evidence="1">Multi-pass membrane protein</topology>
    </subcellularLocation>
</comment>
<feature type="transmembrane region" description="Helical" evidence="8">
    <location>
        <begin position="53"/>
        <end position="73"/>
    </location>
</feature>
<dbReference type="Proteomes" id="UP000549009">
    <property type="component" value="Unassembled WGS sequence"/>
</dbReference>
<dbReference type="InterPro" id="IPR003593">
    <property type="entry name" value="AAA+_ATPase"/>
</dbReference>
<reference evidence="12 13" key="1">
    <citation type="submission" date="2017-09" db="EMBL/GenBank/DDBJ databases">
        <authorList>
            <person name="Lee N."/>
            <person name="Cho B.-K."/>
        </authorList>
    </citation>
    <scope>NUCLEOTIDE SEQUENCE [LARGE SCALE GENOMIC DNA]</scope>
    <source>
        <strain evidence="12 13">ATCC 27465</strain>
    </source>
</reference>
<keyword evidence="2 8" id="KW-0812">Transmembrane</keyword>
<name>A0A5P2XH89_STRST</name>
<evidence type="ECO:0000313" key="12">
    <source>
        <dbReference type="EMBL" id="QEV63848.1"/>
    </source>
</evidence>
<dbReference type="PROSITE" id="PS50929">
    <property type="entry name" value="ABC_TM1F"/>
    <property type="match status" value="1"/>
</dbReference>
<protein>
    <submittedName>
        <fullName evidence="12">ABC transporter ATP-binding protein</fullName>
    </submittedName>
    <submittedName>
        <fullName evidence="11">ATP-binding cassette subfamily C protein</fullName>
    </submittedName>
</protein>
<keyword evidence="4 12" id="KW-0067">ATP-binding</keyword>
<dbReference type="GO" id="GO:0140359">
    <property type="term" value="F:ABC-type transporter activity"/>
    <property type="evidence" value="ECO:0007669"/>
    <property type="project" value="InterPro"/>
</dbReference>
<evidence type="ECO:0000256" key="7">
    <source>
        <dbReference type="SAM" id="MobiDB-lite"/>
    </source>
</evidence>
<dbReference type="PROSITE" id="PS00211">
    <property type="entry name" value="ABC_TRANSPORTER_1"/>
    <property type="match status" value="1"/>
</dbReference>
<evidence type="ECO:0000313" key="11">
    <source>
        <dbReference type="EMBL" id="MBB5102028.1"/>
    </source>
</evidence>
<dbReference type="InterPro" id="IPR017871">
    <property type="entry name" value="ABC_transporter-like_CS"/>
</dbReference>
<dbReference type="EMBL" id="JACHJD010000002">
    <property type="protein sequence ID" value="MBB5102028.1"/>
    <property type="molecule type" value="Genomic_DNA"/>
</dbReference>
<dbReference type="OrthoDB" id="9806127at2"/>
<evidence type="ECO:0000313" key="13">
    <source>
        <dbReference type="Proteomes" id="UP000326505"/>
    </source>
</evidence>
<dbReference type="Gene3D" id="3.40.50.300">
    <property type="entry name" value="P-loop containing nucleotide triphosphate hydrolases"/>
    <property type="match status" value="1"/>
</dbReference>
<evidence type="ECO:0000256" key="3">
    <source>
        <dbReference type="ARBA" id="ARBA00022741"/>
    </source>
</evidence>
<feature type="domain" description="ABC transmembrane type-1" evidence="10">
    <location>
        <begin position="21"/>
        <end position="288"/>
    </location>
</feature>
<evidence type="ECO:0000256" key="2">
    <source>
        <dbReference type="ARBA" id="ARBA00022692"/>
    </source>
</evidence>
<evidence type="ECO:0000313" key="14">
    <source>
        <dbReference type="Proteomes" id="UP000549009"/>
    </source>
</evidence>
<evidence type="ECO:0000256" key="6">
    <source>
        <dbReference type="ARBA" id="ARBA00023136"/>
    </source>
</evidence>
<dbReference type="PROSITE" id="PS50893">
    <property type="entry name" value="ABC_TRANSPORTER_2"/>
    <property type="match status" value="1"/>
</dbReference>
<gene>
    <name evidence="12" type="ORF">CP982_38385</name>
    <name evidence="11" type="ORF">FHS40_001081</name>
</gene>